<evidence type="ECO:0000313" key="6">
    <source>
        <dbReference type="Proteomes" id="UP000636709"/>
    </source>
</evidence>
<dbReference type="Gene3D" id="2.60.40.10">
    <property type="entry name" value="Immunoglobulins"/>
    <property type="match status" value="1"/>
</dbReference>
<dbReference type="InterPro" id="IPR009880">
    <property type="entry name" value="Glyoxal_oxidase_N"/>
</dbReference>
<comment type="caution">
    <text evidence="5">The sequence shown here is derived from an EMBL/GenBank/DDBJ whole genome shotgun (WGS) entry which is preliminary data.</text>
</comment>
<dbReference type="InterPro" id="IPR015202">
    <property type="entry name" value="GO-like_E_set"/>
</dbReference>
<evidence type="ECO:0000259" key="3">
    <source>
        <dbReference type="Pfam" id="PF07250"/>
    </source>
</evidence>
<dbReference type="PANTHER" id="PTHR32208">
    <property type="entry name" value="SECRETED PROTEIN-RELATED"/>
    <property type="match status" value="1"/>
</dbReference>
<dbReference type="OrthoDB" id="2019572at2759"/>
<dbReference type="Gene3D" id="2.130.10.80">
    <property type="entry name" value="Galactose oxidase/kelch, beta-propeller"/>
    <property type="match status" value="1"/>
</dbReference>
<evidence type="ECO:0000256" key="2">
    <source>
        <dbReference type="SAM" id="SignalP"/>
    </source>
</evidence>
<evidence type="ECO:0000313" key="5">
    <source>
        <dbReference type="EMBL" id="KAF8704240.1"/>
    </source>
</evidence>
<dbReference type="AlphaFoldDB" id="A0A835EQ52"/>
<feature type="domain" description="Glyoxal oxidase N-terminal" evidence="3">
    <location>
        <begin position="41"/>
        <end position="435"/>
    </location>
</feature>
<dbReference type="Proteomes" id="UP000636709">
    <property type="component" value="Unassembled WGS sequence"/>
</dbReference>
<dbReference type="SUPFAM" id="SSF50965">
    <property type="entry name" value="Galactose oxidase, central domain"/>
    <property type="match status" value="1"/>
</dbReference>
<evidence type="ECO:0000256" key="1">
    <source>
        <dbReference type="ARBA" id="ARBA00022729"/>
    </source>
</evidence>
<dbReference type="InterPro" id="IPR037293">
    <property type="entry name" value="Gal_Oxidase_central_sf"/>
</dbReference>
<organism evidence="5 6">
    <name type="scientific">Digitaria exilis</name>
    <dbReference type="NCBI Taxonomy" id="1010633"/>
    <lineage>
        <taxon>Eukaryota</taxon>
        <taxon>Viridiplantae</taxon>
        <taxon>Streptophyta</taxon>
        <taxon>Embryophyta</taxon>
        <taxon>Tracheophyta</taxon>
        <taxon>Spermatophyta</taxon>
        <taxon>Magnoliopsida</taxon>
        <taxon>Liliopsida</taxon>
        <taxon>Poales</taxon>
        <taxon>Poaceae</taxon>
        <taxon>PACMAD clade</taxon>
        <taxon>Panicoideae</taxon>
        <taxon>Panicodae</taxon>
        <taxon>Paniceae</taxon>
        <taxon>Anthephorinae</taxon>
        <taxon>Digitaria</taxon>
    </lineage>
</organism>
<dbReference type="Pfam" id="PF09118">
    <property type="entry name" value="GO-like_E_set"/>
    <property type="match status" value="1"/>
</dbReference>
<evidence type="ECO:0008006" key="7">
    <source>
        <dbReference type="Google" id="ProtNLM"/>
    </source>
</evidence>
<dbReference type="EMBL" id="JACEFO010001776">
    <property type="protein sequence ID" value="KAF8704240.1"/>
    <property type="molecule type" value="Genomic_DNA"/>
</dbReference>
<sequence>MKLRSFHHLALLLLLAAYGGIAPASAGGSWAFLKNVGVSGMHMQLLHTDRLILFDRTNVGPSNLTFPSGHPCRLNPQDDWFHNTTDCTAHSVEYNVSSNTFRGLSLVTDTWCSSGHVAPDGTLVQNGGWKDGTRKIRLLRACGGADTSCDWAEQSAPVVLAADRWYATNQKLPDGRAIIVGGIGQPSYEFYPKTATNNIAFALPFLGQTDTLYPFVHLNIDGNLFIFAGNRAILFDYTRDVIVRNYTMLGDGSDLRTNPNAGSSVLLPLKPNPTEAEVLICGGTKATANDAAAHGHYPPALTTCGRLKITDENPTWVVEEMPSPRVMGDMLLLPNGEVAIVNGAIDGLGGWESANNSNPTTVIYRPDLPFQGPTSRFEQQSPAGITPRPRMYHSSAALLRDGRVVVGGSNPHEFYVFENTKFPTDVTLEAFSPYYLDVANNGLRPNIFNPSPKAGPVKVTYRGKLKLQFFARDGVPGSVTMVAPAYTTHAFSQNQRQLFLTVDVKPLQAFKVNGPDAMPFPGFYEATVDMPATPILAPPGYYMLFVVNGRIPSQGIWVHIQ</sequence>
<name>A0A835EQ52_9POAL</name>
<keyword evidence="6" id="KW-1185">Reference proteome</keyword>
<dbReference type="InterPro" id="IPR013783">
    <property type="entry name" value="Ig-like_fold"/>
</dbReference>
<dbReference type="InterPro" id="IPR011043">
    <property type="entry name" value="Gal_Oxase/kelch_b-propeller"/>
</dbReference>
<protein>
    <recommendedName>
        <fullName evidence="7">Galactose oxidase</fullName>
    </recommendedName>
</protein>
<accession>A0A835EQ52</accession>
<dbReference type="Pfam" id="PF07250">
    <property type="entry name" value="Glyoxal_oxid_N"/>
    <property type="match status" value="1"/>
</dbReference>
<feature type="domain" description="Galactose oxidase-like Early set" evidence="4">
    <location>
        <begin position="444"/>
        <end position="560"/>
    </location>
</feature>
<dbReference type="SUPFAM" id="SSF81296">
    <property type="entry name" value="E set domains"/>
    <property type="match status" value="1"/>
</dbReference>
<keyword evidence="1 2" id="KW-0732">Signal</keyword>
<reference evidence="5" key="1">
    <citation type="submission" date="2020-07" db="EMBL/GenBank/DDBJ databases">
        <title>Genome sequence and genetic diversity analysis of an under-domesticated orphan crop, white fonio (Digitaria exilis).</title>
        <authorList>
            <person name="Bennetzen J.L."/>
            <person name="Chen S."/>
            <person name="Ma X."/>
            <person name="Wang X."/>
            <person name="Yssel A.E.J."/>
            <person name="Chaluvadi S.R."/>
            <person name="Johnson M."/>
            <person name="Gangashetty P."/>
            <person name="Hamidou F."/>
            <person name="Sanogo M.D."/>
            <person name="Zwaenepoel A."/>
            <person name="Wallace J."/>
            <person name="Van De Peer Y."/>
            <person name="Van Deynze A."/>
        </authorList>
    </citation>
    <scope>NUCLEOTIDE SEQUENCE</scope>
    <source>
        <tissue evidence="5">Leaves</tissue>
    </source>
</reference>
<dbReference type="CDD" id="cd02851">
    <property type="entry name" value="E_set_GO_C"/>
    <property type="match status" value="1"/>
</dbReference>
<evidence type="ECO:0000259" key="4">
    <source>
        <dbReference type="Pfam" id="PF09118"/>
    </source>
</evidence>
<proteinExistence type="predicted"/>
<dbReference type="PANTHER" id="PTHR32208:SF64">
    <property type="entry name" value="GALACTOSE OXIDASE-LIKE EARLY SET DOMAIN-CONTAINING PROTEIN"/>
    <property type="match status" value="1"/>
</dbReference>
<gene>
    <name evidence="5" type="ORF">HU200_031738</name>
</gene>
<feature type="signal peptide" evidence="2">
    <location>
        <begin position="1"/>
        <end position="26"/>
    </location>
</feature>
<feature type="chain" id="PRO_5032594784" description="Galactose oxidase" evidence="2">
    <location>
        <begin position="27"/>
        <end position="561"/>
    </location>
</feature>
<dbReference type="InterPro" id="IPR014756">
    <property type="entry name" value="Ig_E-set"/>
</dbReference>